<dbReference type="RefSeq" id="WP_265506203.1">
    <property type="nucleotide sequence ID" value="NZ_JAOTBE010000009.1"/>
</dbReference>
<dbReference type="EMBL" id="JBHLWQ010000042">
    <property type="protein sequence ID" value="MFC0199424.1"/>
    <property type="molecule type" value="Genomic_DNA"/>
</dbReference>
<gene>
    <name evidence="3" type="ORF">ACFFIZ_03615</name>
</gene>
<dbReference type="InterPro" id="IPR000639">
    <property type="entry name" value="Epox_hydrolase-like"/>
</dbReference>
<keyword evidence="4" id="KW-1185">Reference proteome</keyword>
<dbReference type="InterPro" id="IPR000073">
    <property type="entry name" value="AB_hydrolase_1"/>
</dbReference>
<name>A0ABV6CFB6_9RHOB</name>
<protein>
    <submittedName>
        <fullName evidence="3">Alpha/beta fold hydrolase</fullName>
    </submittedName>
</protein>
<keyword evidence="1 3" id="KW-0378">Hydrolase</keyword>
<accession>A0ABV6CFB6</accession>
<dbReference type="PANTHER" id="PTHR46118:SF4">
    <property type="entry name" value="PROTEIN ABHD11"/>
    <property type="match status" value="1"/>
</dbReference>
<dbReference type="Gene3D" id="3.40.50.1820">
    <property type="entry name" value="alpha/beta hydrolase"/>
    <property type="match status" value="1"/>
</dbReference>
<evidence type="ECO:0000313" key="3">
    <source>
        <dbReference type="EMBL" id="MFC0199424.1"/>
    </source>
</evidence>
<dbReference type="Pfam" id="PF12697">
    <property type="entry name" value="Abhydrolase_6"/>
    <property type="match status" value="1"/>
</dbReference>
<comment type="caution">
    <text evidence="3">The sequence shown here is derived from an EMBL/GenBank/DDBJ whole genome shotgun (WGS) entry which is preliminary data.</text>
</comment>
<dbReference type="SUPFAM" id="SSF53474">
    <property type="entry name" value="alpha/beta-Hydrolases"/>
    <property type="match status" value="1"/>
</dbReference>
<dbReference type="GO" id="GO:0016787">
    <property type="term" value="F:hydrolase activity"/>
    <property type="evidence" value="ECO:0007669"/>
    <property type="project" value="UniProtKB-KW"/>
</dbReference>
<dbReference type="InterPro" id="IPR029058">
    <property type="entry name" value="AB_hydrolase_fold"/>
</dbReference>
<organism evidence="3 4">
    <name type="scientific">Paracoccus rhizosphaerae</name>
    <dbReference type="NCBI Taxonomy" id="1133347"/>
    <lineage>
        <taxon>Bacteria</taxon>
        <taxon>Pseudomonadati</taxon>
        <taxon>Pseudomonadota</taxon>
        <taxon>Alphaproteobacteria</taxon>
        <taxon>Rhodobacterales</taxon>
        <taxon>Paracoccaceae</taxon>
        <taxon>Paracoccus</taxon>
    </lineage>
</organism>
<reference evidence="3 4" key="1">
    <citation type="submission" date="2024-09" db="EMBL/GenBank/DDBJ databases">
        <authorList>
            <person name="Sun Q."/>
            <person name="Mori K."/>
        </authorList>
    </citation>
    <scope>NUCLEOTIDE SEQUENCE [LARGE SCALE GENOMIC DNA]</scope>
    <source>
        <strain evidence="3 4">CCM 7904</strain>
    </source>
</reference>
<sequence>MKLHHVMSGPQQGLPVLLVHGLFGQGRNLGAQARRLAETRPVVTVDLRNHGESPHDADATYAALAGDLAGLIDDLGGRVDLVGHSMGGKAAMVLALTQPSLVRRLVVMDIAPLAYGHDQTTHIDAIESLDLTGITRRSEADRALAMRVEDRGVRAFLLQSLDLKSSPPVWRLNLAALRQQMPQIVGWPGDLPRGSFTGKTMALRGSSSDYVGEAGEAALREFFPQVRIVTLKGAGHWLHADAPEAVAETLAPFLGDGRDPA</sequence>
<proteinExistence type="predicted"/>
<feature type="domain" description="AB hydrolase-1" evidence="2">
    <location>
        <begin position="16"/>
        <end position="248"/>
    </location>
</feature>
<dbReference type="PRINTS" id="PR00111">
    <property type="entry name" value="ABHYDROLASE"/>
</dbReference>
<dbReference type="Proteomes" id="UP001589795">
    <property type="component" value="Unassembled WGS sequence"/>
</dbReference>
<evidence type="ECO:0000313" key="4">
    <source>
        <dbReference type="Proteomes" id="UP001589795"/>
    </source>
</evidence>
<evidence type="ECO:0000256" key="1">
    <source>
        <dbReference type="ARBA" id="ARBA00022801"/>
    </source>
</evidence>
<dbReference type="PANTHER" id="PTHR46118">
    <property type="entry name" value="PROTEIN ABHD11"/>
    <property type="match status" value="1"/>
</dbReference>
<evidence type="ECO:0000259" key="2">
    <source>
        <dbReference type="Pfam" id="PF12697"/>
    </source>
</evidence>
<dbReference type="PRINTS" id="PR00412">
    <property type="entry name" value="EPOXHYDRLASE"/>
</dbReference>